<dbReference type="Gene3D" id="2.160.20.80">
    <property type="entry name" value="E3 ubiquitin-protein ligase SopA"/>
    <property type="match status" value="2"/>
</dbReference>
<feature type="region of interest" description="Disordered" evidence="1">
    <location>
        <begin position="473"/>
        <end position="495"/>
    </location>
</feature>
<dbReference type="RefSeq" id="WP_021798480.1">
    <property type="nucleotide sequence ID" value="NZ_ACVN02000276.1"/>
</dbReference>
<reference evidence="2" key="1">
    <citation type="submission" date="2013-08" db="EMBL/GenBank/DDBJ databases">
        <authorList>
            <person name="Durkin A.S."/>
            <person name="Haft D.R."/>
            <person name="McCorrison J."/>
            <person name="Torralba M."/>
            <person name="Gillis M."/>
            <person name="Haft D.H."/>
            <person name="Methe B."/>
            <person name="Sutton G."/>
            <person name="Nelson K.E."/>
        </authorList>
    </citation>
    <scope>NUCLEOTIDE SEQUENCE [LARGE SCALE GENOMIC DNA]</scope>
    <source>
        <strain evidence="2">F0233</strain>
    </source>
</reference>
<dbReference type="GeneID" id="95359270"/>
<comment type="caution">
    <text evidence="2">The sequence shown here is derived from an EMBL/GenBank/DDBJ whole genome shotgun (WGS) entry which is preliminary data.</text>
</comment>
<dbReference type="SUPFAM" id="SSF141571">
    <property type="entry name" value="Pentapeptide repeat-like"/>
    <property type="match status" value="1"/>
</dbReference>
<dbReference type="Proteomes" id="UP000017052">
    <property type="component" value="Unassembled WGS sequence"/>
</dbReference>
<dbReference type="AlphaFoldDB" id="U2RLF7"/>
<accession>U2RLF7</accession>
<feature type="region of interest" description="Disordered" evidence="1">
    <location>
        <begin position="238"/>
        <end position="295"/>
    </location>
</feature>
<protein>
    <submittedName>
        <fullName evidence="2">Pentapeptide repeat protein</fullName>
    </submittedName>
</protein>
<evidence type="ECO:0000256" key="1">
    <source>
        <dbReference type="SAM" id="MobiDB-lite"/>
    </source>
</evidence>
<proteinExistence type="predicted"/>
<gene>
    <name evidence="2" type="ORF">HMPREF0682_2765</name>
</gene>
<dbReference type="OrthoDB" id="2579959at2"/>
<name>U2RLF7_9ACTN</name>
<sequence>MTSIEEFRADRIGQPDGLMILDRVLEGVDFSGLRIDYFSINGSTLRGCDFRKIKVQRASWGGNPVLFEDCVFDGARIRFIPAADTEFRHCSFRNVILSHWQPSRFALVGCTFTGRLRDCIFNGRSSYEPDAPANTILDNDFSGAEFITSEFRWGVDLTRQRLPEGPDTFYAPDAATTITAAQNRLDQITDTTIRKTIKRWLGIYADATRKGQVQGFFAAKDFGVKYAEKEWPVLRALLAGDDPNNPPRPAPATRPAKKKPAARKKKPAARTGPADPDITALGDRLRTATDPAQRDETARALTDILKNPATSAARTHQATRALTNNLPADTPVTLDLTGARLGPDTAFTGTRFAPGSTFTRLTAPGDLTFTGCTFDGGAAFTDLTVTGALTLTDCTINGPADFARAELTGPADLTGTSFEGPAVFDAAAFTSTLDLTRTKFWADTSLEADFADDVIFNQTMFEGNAKRGIPPELGHENQGLPAGTIWGPTGPAWEE</sequence>
<keyword evidence="3" id="KW-1185">Reference proteome</keyword>
<organism evidence="2 3">
    <name type="scientific">Propionibacterium acidifaciens F0233</name>
    <dbReference type="NCBI Taxonomy" id="553198"/>
    <lineage>
        <taxon>Bacteria</taxon>
        <taxon>Bacillati</taxon>
        <taxon>Actinomycetota</taxon>
        <taxon>Actinomycetes</taxon>
        <taxon>Propionibacteriales</taxon>
        <taxon>Propionibacteriaceae</taxon>
        <taxon>Propionibacterium</taxon>
    </lineage>
</organism>
<evidence type="ECO:0000313" key="2">
    <source>
        <dbReference type="EMBL" id="ERK51537.1"/>
    </source>
</evidence>
<feature type="compositionally biased region" description="Basic residues" evidence="1">
    <location>
        <begin position="255"/>
        <end position="268"/>
    </location>
</feature>
<evidence type="ECO:0000313" key="3">
    <source>
        <dbReference type="Proteomes" id="UP000017052"/>
    </source>
</evidence>
<dbReference type="EMBL" id="ACVN02000276">
    <property type="protein sequence ID" value="ERK51537.1"/>
    <property type="molecule type" value="Genomic_DNA"/>
</dbReference>
<feature type="compositionally biased region" description="Basic and acidic residues" evidence="1">
    <location>
        <begin position="283"/>
        <end position="295"/>
    </location>
</feature>